<keyword evidence="5" id="KW-1185">Reference proteome</keyword>
<dbReference type="CTD" id="219927"/>
<dbReference type="NCBIfam" id="TIGR00061">
    <property type="entry name" value="L21"/>
    <property type="match status" value="1"/>
</dbReference>
<dbReference type="PANTHER" id="PTHR21349:SF0">
    <property type="entry name" value="LARGE RIBOSOMAL SUBUNIT PROTEIN BL21M"/>
    <property type="match status" value="1"/>
</dbReference>
<dbReference type="RefSeq" id="XP_015509276.1">
    <property type="nucleotide sequence ID" value="XM_015653790.2"/>
</dbReference>
<evidence type="ECO:0000313" key="5">
    <source>
        <dbReference type="Proteomes" id="UP000829291"/>
    </source>
</evidence>
<dbReference type="OrthoDB" id="5994at2759"/>
<evidence type="ECO:0000313" key="6">
    <source>
        <dbReference type="RefSeq" id="XP_015509276.1"/>
    </source>
</evidence>
<organism evidence="6">
    <name type="scientific">Neodiprion lecontei</name>
    <name type="common">Redheaded pine sawfly</name>
    <dbReference type="NCBI Taxonomy" id="441921"/>
    <lineage>
        <taxon>Eukaryota</taxon>
        <taxon>Metazoa</taxon>
        <taxon>Ecdysozoa</taxon>
        <taxon>Arthropoda</taxon>
        <taxon>Hexapoda</taxon>
        <taxon>Insecta</taxon>
        <taxon>Pterygota</taxon>
        <taxon>Neoptera</taxon>
        <taxon>Endopterygota</taxon>
        <taxon>Hymenoptera</taxon>
        <taxon>Tenthredinoidea</taxon>
        <taxon>Diprionidae</taxon>
        <taxon>Diprioninae</taxon>
        <taxon>Neodiprion</taxon>
    </lineage>
</organism>
<dbReference type="KEGG" id="nlo:107216561"/>
<dbReference type="InterPro" id="IPR028909">
    <property type="entry name" value="bL21-like"/>
</dbReference>
<name>A0A6J0B565_NEOLC</name>
<evidence type="ECO:0000256" key="3">
    <source>
        <dbReference type="ARBA" id="ARBA00023274"/>
    </source>
</evidence>
<dbReference type="GO" id="GO:0003735">
    <property type="term" value="F:structural constituent of ribosome"/>
    <property type="evidence" value="ECO:0007669"/>
    <property type="project" value="InterPro"/>
</dbReference>
<dbReference type="InterPro" id="IPR001787">
    <property type="entry name" value="Ribosomal_bL21"/>
</dbReference>
<evidence type="ECO:0000256" key="2">
    <source>
        <dbReference type="ARBA" id="ARBA00022980"/>
    </source>
</evidence>
<proteinExistence type="inferred from homology"/>
<protein>
    <recommendedName>
        <fullName evidence="4">Large ribosomal subunit protein bL21m</fullName>
    </recommendedName>
</protein>
<dbReference type="PANTHER" id="PTHR21349">
    <property type="entry name" value="50S RIBOSOMAL PROTEIN L21"/>
    <property type="match status" value="1"/>
</dbReference>
<keyword evidence="3" id="KW-0687">Ribonucleoprotein</keyword>
<keyword evidence="2 6" id="KW-0689">Ribosomal protein</keyword>
<dbReference type="GO" id="GO:0006412">
    <property type="term" value="P:translation"/>
    <property type="evidence" value="ECO:0007669"/>
    <property type="project" value="InterPro"/>
</dbReference>
<dbReference type="GeneID" id="107216561"/>
<reference evidence="6" key="1">
    <citation type="submission" date="2025-08" db="UniProtKB">
        <authorList>
            <consortium name="RefSeq"/>
        </authorList>
    </citation>
    <scope>IDENTIFICATION</scope>
    <source>
        <tissue evidence="6">Thorax and Abdomen</tissue>
    </source>
</reference>
<evidence type="ECO:0000256" key="1">
    <source>
        <dbReference type="ARBA" id="ARBA00008563"/>
    </source>
</evidence>
<sequence>MAAFVGFSRVLAGVANNCMKRIGPRLLNNVSSPGFRLWQTPAAGLRSQALYDPKRAVPSHQEEVKDTTEEDEKITHDVIEKVNSIISTASAGRLFAIVHICGKQFKVTDNDVIIIQGRWPPNIGDKLTLEKVLLVGSSDFTLIGRPLLNRECVSVDATVIEKSLSHTKTHFKKKRRKQFMRINFVRTEHTMLRINSINIKGKLNERKEFEGLDRIF</sequence>
<dbReference type="AlphaFoldDB" id="A0A6J0B565"/>
<dbReference type="Proteomes" id="UP000829291">
    <property type="component" value="Chromosome 6"/>
</dbReference>
<dbReference type="GO" id="GO:0003723">
    <property type="term" value="F:RNA binding"/>
    <property type="evidence" value="ECO:0007669"/>
    <property type="project" value="InterPro"/>
</dbReference>
<dbReference type="InParanoid" id="A0A6J0B565"/>
<dbReference type="SUPFAM" id="SSF141091">
    <property type="entry name" value="L21p-like"/>
    <property type="match status" value="1"/>
</dbReference>
<dbReference type="Pfam" id="PF00829">
    <property type="entry name" value="Ribosomal_L21p"/>
    <property type="match status" value="1"/>
</dbReference>
<evidence type="ECO:0000256" key="4">
    <source>
        <dbReference type="ARBA" id="ARBA00044129"/>
    </source>
</evidence>
<dbReference type="InterPro" id="IPR036164">
    <property type="entry name" value="bL21-like_sf"/>
</dbReference>
<accession>A0A6J0B565</accession>
<comment type="similarity">
    <text evidence="1">Belongs to the bacterial ribosomal protein bL21 family.</text>
</comment>
<dbReference type="FunCoup" id="A0A6J0B565">
    <property type="interactions" value="475"/>
</dbReference>
<gene>
    <name evidence="6" type="primary">LOC107216561</name>
</gene>
<dbReference type="GO" id="GO:0005762">
    <property type="term" value="C:mitochondrial large ribosomal subunit"/>
    <property type="evidence" value="ECO:0007669"/>
    <property type="project" value="TreeGrafter"/>
</dbReference>